<feature type="domain" description="HD" evidence="1">
    <location>
        <begin position="26"/>
        <end position="125"/>
    </location>
</feature>
<dbReference type="PANTHER" id="PTHR33594:SF1">
    <property type="entry name" value="HD_PDEASE DOMAIN-CONTAINING PROTEIN"/>
    <property type="match status" value="1"/>
</dbReference>
<evidence type="ECO:0000313" key="3">
    <source>
        <dbReference type="Proteomes" id="UP001595279"/>
    </source>
</evidence>
<comment type="caution">
    <text evidence="2">The sequence shown here is derived from an EMBL/GenBank/DDBJ whole genome shotgun (WGS) entry which is preliminary data.</text>
</comment>
<protein>
    <submittedName>
        <fullName evidence="2">HD domain-containing protein</fullName>
    </submittedName>
</protein>
<dbReference type="InterPro" id="IPR006674">
    <property type="entry name" value="HD_domain"/>
</dbReference>
<reference evidence="3" key="1">
    <citation type="journal article" date="2019" name="Int. J. Syst. Evol. Microbiol.">
        <title>The Global Catalogue of Microorganisms (GCM) 10K type strain sequencing project: providing services to taxonomists for standard genome sequencing and annotation.</title>
        <authorList>
            <consortium name="The Broad Institute Genomics Platform"/>
            <consortium name="The Broad Institute Genome Sequencing Center for Infectious Disease"/>
            <person name="Wu L."/>
            <person name="Ma J."/>
        </authorList>
    </citation>
    <scope>NUCLEOTIDE SEQUENCE [LARGE SCALE GENOMIC DNA]</scope>
    <source>
        <strain evidence="3">KCTC 13128</strain>
    </source>
</reference>
<evidence type="ECO:0000313" key="2">
    <source>
        <dbReference type="EMBL" id="MFC3038891.1"/>
    </source>
</evidence>
<dbReference type="InterPro" id="IPR003607">
    <property type="entry name" value="HD/PDEase_dom"/>
</dbReference>
<name>A0ABV7CR57_9BACI</name>
<dbReference type="CDD" id="cd00077">
    <property type="entry name" value="HDc"/>
    <property type="match status" value="1"/>
</dbReference>
<dbReference type="PANTHER" id="PTHR33594">
    <property type="entry name" value="SUPERFAMILY HYDROLASE, PUTATIVE (AFU_ORTHOLOGUE AFUA_1G03035)-RELATED"/>
    <property type="match status" value="1"/>
</dbReference>
<gene>
    <name evidence="2" type="ORF">ACFOGI_01320</name>
</gene>
<dbReference type="Pfam" id="PF01966">
    <property type="entry name" value="HD"/>
    <property type="match status" value="1"/>
</dbReference>
<accession>A0ABV7CR57</accession>
<proteinExistence type="predicted"/>
<organism evidence="2 3">
    <name type="scientific">Virgibacillus xinjiangensis</name>
    <dbReference type="NCBI Taxonomy" id="393090"/>
    <lineage>
        <taxon>Bacteria</taxon>
        <taxon>Bacillati</taxon>
        <taxon>Bacillota</taxon>
        <taxon>Bacilli</taxon>
        <taxon>Bacillales</taxon>
        <taxon>Bacillaceae</taxon>
        <taxon>Virgibacillus</taxon>
    </lineage>
</organism>
<dbReference type="Proteomes" id="UP001595279">
    <property type="component" value="Unassembled WGS sequence"/>
</dbReference>
<keyword evidence="3" id="KW-1185">Reference proteome</keyword>
<evidence type="ECO:0000259" key="1">
    <source>
        <dbReference type="PROSITE" id="PS51831"/>
    </source>
</evidence>
<sequence>MKKDKILKEIQDYTYHLFEEDVTGHDFHHMRRVAGMAKHISKNEAADPFIAEAAAWLHDIGDRKLFSRPEESLEKLHDFLQSLHPDSTTIENIEAAFKDTSYHKGEIPKTKEGMIVQDADRLDAIGAVGIARTFAYGGANEQPIHGNGDRATSIQHFYDKLLHLQDTLHTGTAKEIALERHQFLLTFLKQFHREWQASE</sequence>
<dbReference type="RefSeq" id="WP_390267237.1">
    <property type="nucleotide sequence ID" value="NZ_JBHRSA010000004.1"/>
</dbReference>
<dbReference type="Gene3D" id="1.10.472.50">
    <property type="entry name" value="HD-domain/PDEase-like"/>
    <property type="match status" value="1"/>
</dbReference>
<dbReference type="EMBL" id="JBHRSA010000004">
    <property type="protein sequence ID" value="MFC3038891.1"/>
    <property type="molecule type" value="Genomic_DNA"/>
</dbReference>
<dbReference type="SMART" id="SM00471">
    <property type="entry name" value="HDc"/>
    <property type="match status" value="1"/>
</dbReference>
<dbReference type="SUPFAM" id="SSF109604">
    <property type="entry name" value="HD-domain/PDEase-like"/>
    <property type="match status" value="1"/>
</dbReference>
<dbReference type="PROSITE" id="PS51831">
    <property type="entry name" value="HD"/>
    <property type="match status" value="1"/>
</dbReference>
<dbReference type="Gene3D" id="1.20.58.1910">
    <property type="match status" value="1"/>
</dbReference>